<protein>
    <submittedName>
        <fullName evidence="4">Uncharacterized protein DUF4174</fullName>
    </submittedName>
</protein>
<feature type="domain" description="DUF4174" evidence="3">
    <location>
        <begin position="29"/>
        <end position="129"/>
    </location>
</feature>
<evidence type="ECO:0000313" key="4">
    <source>
        <dbReference type="EMBL" id="PRX53071.1"/>
    </source>
</evidence>
<organism evidence="4 5">
    <name type="scientific">Flagellimonas meridianipacifica</name>
    <dbReference type="NCBI Taxonomy" id="1080225"/>
    <lineage>
        <taxon>Bacteria</taxon>
        <taxon>Pseudomonadati</taxon>
        <taxon>Bacteroidota</taxon>
        <taxon>Flavobacteriia</taxon>
        <taxon>Flavobacteriales</taxon>
        <taxon>Flavobacteriaceae</taxon>
        <taxon>Flagellimonas</taxon>
    </lineage>
</organism>
<evidence type="ECO:0000259" key="3">
    <source>
        <dbReference type="Pfam" id="PF13778"/>
    </source>
</evidence>
<dbReference type="InterPro" id="IPR025232">
    <property type="entry name" value="DUF4174"/>
</dbReference>
<keyword evidence="1" id="KW-0732">Signal</keyword>
<proteinExistence type="predicted"/>
<dbReference type="AlphaFoldDB" id="A0A2T0M6I3"/>
<comment type="caution">
    <text evidence="4">The sequence shown here is derived from an EMBL/GenBank/DDBJ whole genome shotgun (WGS) entry which is preliminary data.</text>
</comment>
<sequence length="136" mass="15739">MAFLVFYLMKSLFLILCFAFSFQCFGQELNEYRWKNRLIVLVSEESNAPKAKQQLKLLNQNNKDLLDRDIVLLQRGPGSQDLLQFSIAPNFQGILLIGKDGGLKLKKPFIVAPQKIFDSVDSMPMRRAEMRKMDKH</sequence>
<evidence type="ECO:0000256" key="2">
    <source>
        <dbReference type="SAM" id="Coils"/>
    </source>
</evidence>
<accession>A0A2T0M6I3</accession>
<name>A0A2T0M6I3_9FLAO</name>
<evidence type="ECO:0000313" key="5">
    <source>
        <dbReference type="Proteomes" id="UP000237640"/>
    </source>
</evidence>
<feature type="coiled-coil region" evidence="2">
    <location>
        <begin position="41"/>
        <end position="68"/>
    </location>
</feature>
<keyword evidence="2" id="KW-0175">Coiled coil</keyword>
<dbReference type="Pfam" id="PF13778">
    <property type="entry name" value="DUF4174"/>
    <property type="match status" value="1"/>
</dbReference>
<dbReference type="EMBL" id="PVYX01000003">
    <property type="protein sequence ID" value="PRX53071.1"/>
    <property type="molecule type" value="Genomic_DNA"/>
</dbReference>
<keyword evidence="5" id="KW-1185">Reference proteome</keyword>
<gene>
    <name evidence="4" type="ORF">CLV81_3972</name>
</gene>
<reference evidence="4 5" key="1">
    <citation type="submission" date="2018-03" db="EMBL/GenBank/DDBJ databases">
        <title>Genomic Encyclopedia of Archaeal and Bacterial Type Strains, Phase II (KMG-II): from individual species to whole genera.</title>
        <authorList>
            <person name="Goeker M."/>
        </authorList>
    </citation>
    <scope>NUCLEOTIDE SEQUENCE [LARGE SCALE GENOMIC DNA]</scope>
    <source>
        <strain evidence="4 5">DSM 25027</strain>
    </source>
</reference>
<evidence type="ECO:0000256" key="1">
    <source>
        <dbReference type="ARBA" id="ARBA00022729"/>
    </source>
</evidence>
<dbReference type="Proteomes" id="UP000237640">
    <property type="component" value="Unassembled WGS sequence"/>
</dbReference>